<dbReference type="PANTHER" id="PTHR42966:SF2">
    <property type="entry name" value="PSEUDAMINIC ACID SYNTHASE"/>
    <property type="match status" value="1"/>
</dbReference>
<dbReference type="InterPro" id="IPR013132">
    <property type="entry name" value="PseI/NeuA/B-like_N"/>
</dbReference>
<name>A0A381US60_9ZZZZ</name>
<dbReference type="Pfam" id="PF03102">
    <property type="entry name" value="NeuB"/>
    <property type="match status" value="1"/>
</dbReference>
<sequence>VGLSDHTMGLGAALAAVAHGATIIEKYFTLRRADGGVDSAFSLEPDEMQQLVIETERAWQAIGKVEYDFTKAEKGSSAFRRSLYIAKKYKIL</sequence>
<protein>
    <recommendedName>
        <fullName evidence="1">PseI/NeuA/B-like domain-containing protein</fullName>
    </recommendedName>
</protein>
<reference evidence="2" key="1">
    <citation type="submission" date="2018-05" db="EMBL/GenBank/DDBJ databases">
        <authorList>
            <person name="Lanie J.A."/>
            <person name="Ng W.-L."/>
            <person name="Kazmierczak K.M."/>
            <person name="Andrzejewski T.M."/>
            <person name="Davidsen T.M."/>
            <person name="Wayne K.J."/>
            <person name="Tettelin H."/>
            <person name="Glass J.I."/>
            <person name="Rusch D."/>
            <person name="Podicherti R."/>
            <person name="Tsui H.-C.T."/>
            <person name="Winkler M.E."/>
        </authorList>
    </citation>
    <scope>NUCLEOTIDE SEQUENCE</scope>
</reference>
<organism evidence="2">
    <name type="scientific">marine metagenome</name>
    <dbReference type="NCBI Taxonomy" id="408172"/>
    <lineage>
        <taxon>unclassified sequences</taxon>
        <taxon>metagenomes</taxon>
        <taxon>ecological metagenomes</taxon>
    </lineage>
</organism>
<dbReference type="PANTHER" id="PTHR42966">
    <property type="entry name" value="N-ACETYLNEURAMINATE SYNTHASE"/>
    <property type="match status" value="1"/>
</dbReference>
<gene>
    <name evidence="2" type="ORF">METZ01_LOCUS83322</name>
</gene>
<feature type="domain" description="PseI/NeuA/B-like" evidence="1">
    <location>
        <begin position="1"/>
        <end position="66"/>
    </location>
</feature>
<dbReference type="Gene3D" id="3.20.20.70">
    <property type="entry name" value="Aldolase class I"/>
    <property type="match status" value="1"/>
</dbReference>
<accession>A0A381US60</accession>
<evidence type="ECO:0000313" key="2">
    <source>
        <dbReference type="EMBL" id="SVA30468.1"/>
    </source>
</evidence>
<evidence type="ECO:0000259" key="1">
    <source>
        <dbReference type="Pfam" id="PF03102"/>
    </source>
</evidence>
<feature type="non-terminal residue" evidence="2">
    <location>
        <position position="1"/>
    </location>
</feature>
<dbReference type="GO" id="GO:0016051">
    <property type="term" value="P:carbohydrate biosynthetic process"/>
    <property type="evidence" value="ECO:0007669"/>
    <property type="project" value="InterPro"/>
</dbReference>
<dbReference type="AlphaFoldDB" id="A0A381US60"/>
<dbReference type="InterPro" id="IPR013785">
    <property type="entry name" value="Aldolase_TIM"/>
</dbReference>
<proteinExistence type="predicted"/>
<dbReference type="InterPro" id="IPR051690">
    <property type="entry name" value="PseI-like"/>
</dbReference>
<dbReference type="GO" id="GO:0047444">
    <property type="term" value="F:N-acylneuraminate-9-phosphate synthase activity"/>
    <property type="evidence" value="ECO:0007669"/>
    <property type="project" value="TreeGrafter"/>
</dbReference>
<dbReference type="SUPFAM" id="SSF51569">
    <property type="entry name" value="Aldolase"/>
    <property type="match status" value="1"/>
</dbReference>
<dbReference type="EMBL" id="UINC01006930">
    <property type="protein sequence ID" value="SVA30468.1"/>
    <property type="molecule type" value="Genomic_DNA"/>
</dbReference>